<dbReference type="CDD" id="cd00268">
    <property type="entry name" value="DEADc"/>
    <property type="match status" value="1"/>
</dbReference>
<dbReference type="SMART" id="SM00487">
    <property type="entry name" value="DEXDc"/>
    <property type="match status" value="1"/>
</dbReference>
<dbReference type="PANTHER" id="PTHR47963">
    <property type="entry name" value="DEAD-BOX ATP-DEPENDENT RNA HELICASE 47, MITOCHONDRIAL"/>
    <property type="match status" value="1"/>
</dbReference>
<dbReference type="AlphaFoldDB" id="A0A2V3J0J3"/>
<feature type="compositionally biased region" description="Polar residues" evidence="5">
    <location>
        <begin position="575"/>
        <end position="588"/>
    </location>
</feature>
<dbReference type="OrthoDB" id="10256233at2759"/>
<evidence type="ECO:0000256" key="3">
    <source>
        <dbReference type="ARBA" id="ARBA00022806"/>
    </source>
</evidence>
<dbReference type="GO" id="GO:0005840">
    <property type="term" value="C:ribosome"/>
    <property type="evidence" value="ECO:0007669"/>
    <property type="project" value="TreeGrafter"/>
</dbReference>
<keyword evidence="2" id="KW-0378">Hydrolase</keyword>
<keyword evidence="3 8" id="KW-0347">Helicase</keyword>
<dbReference type="PROSITE" id="PS51192">
    <property type="entry name" value="HELICASE_ATP_BIND_1"/>
    <property type="match status" value="1"/>
</dbReference>
<reference evidence="8 9" key="1">
    <citation type="journal article" date="2018" name="Mol. Biol. Evol.">
        <title>Analysis of the draft genome of the red seaweed Gracilariopsis chorda provides insights into genome size evolution in Rhodophyta.</title>
        <authorList>
            <person name="Lee J."/>
            <person name="Yang E.C."/>
            <person name="Graf L."/>
            <person name="Yang J.H."/>
            <person name="Qiu H."/>
            <person name="Zel Zion U."/>
            <person name="Chan C.X."/>
            <person name="Stephens T.G."/>
            <person name="Weber A.P.M."/>
            <person name="Boo G.H."/>
            <person name="Boo S.M."/>
            <person name="Kim K.M."/>
            <person name="Shin Y."/>
            <person name="Jung M."/>
            <person name="Lee S.J."/>
            <person name="Yim H.S."/>
            <person name="Lee J.H."/>
            <person name="Bhattacharya D."/>
            <person name="Yoon H.S."/>
        </authorList>
    </citation>
    <scope>NUCLEOTIDE SEQUENCE [LARGE SCALE GENOMIC DNA]</scope>
    <source>
        <strain evidence="8 9">SKKU-2015</strain>
        <tissue evidence="8">Whole body</tissue>
    </source>
</reference>
<dbReference type="SUPFAM" id="SSF52540">
    <property type="entry name" value="P-loop containing nucleoside triphosphate hydrolases"/>
    <property type="match status" value="1"/>
</dbReference>
<evidence type="ECO:0000259" key="7">
    <source>
        <dbReference type="PROSITE" id="PS51194"/>
    </source>
</evidence>
<dbReference type="InterPro" id="IPR044742">
    <property type="entry name" value="DEAD/DEAH_RhlB"/>
</dbReference>
<dbReference type="GO" id="GO:0016787">
    <property type="term" value="F:hydrolase activity"/>
    <property type="evidence" value="ECO:0007669"/>
    <property type="project" value="UniProtKB-KW"/>
</dbReference>
<feature type="compositionally biased region" description="Basic residues" evidence="5">
    <location>
        <begin position="646"/>
        <end position="662"/>
    </location>
</feature>
<feature type="compositionally biased region" description="Basic and acidic residues" evidence="5">
    <location>
        <begin position="50"/>
        <end position="66"/>
    </location>
</feature>
<evidence type="ECO:0000259" key="6">
    <source>
        <dbReference type="PROSITE" id="PS51192"/>
    </source>
</evidence>
<dbReference type="GO" id="GO:0003724">
    <property type="term" value="F:RNA helicase activity"/>
    <property type="evidence" value="ECO:0007669"/>
    <property type="project" value="TreeGrafter"/>
</dbReference>
<evidence type="ECO:0000313" key="8">
    <source>
        <dbReference type="EMBL" id="PXF47932.1"/>
    </source>
</evidence>
<comment type="caution">
    <text evidence="8">The sequence shown here is derived from an EMBL/GenBank/DDBJ whole genome shotgun (WGS) entry which is preliminary data.</text>
</comment>
<dbReference type="InterPro" id="IPR027417">
    <property type="entry name" value="P-loop_NTPase"/>
</dbReference>
<dbReference type="GO" id="GO:0005829">
    <property type="term" value="C:cytosol"/>
    <property type="evidence" value="ECO:0007669"/>
    <property type="project" value="TreeGrafter"/>
</dbReference>
<feature type="domain" description="Helicase C-terminal" evidence="7">
    <location>
        <begin position="399"/>
        <end position="550"/>
    </location>
</feature>
<keyword evidence="9" id="KW-1185">Reference proteome</keyword>
<evidence type="ECO:0000313" key="9">
    <source>
        <dbReference type="Proteomes" id="UP000247409"/>
    </source>
</evidence>
<dbReference type="GO" id="GO:0005524">
    <property type="term" value="F:ATP binding"/>
    <property type="evidence" value="ECO:0007669"/>
    <property type="project" value="UniProtKB-KW"/>
</dbReference>
<evidence type="ECO:0000256" key="4">
    <source>
        <dbReference type="ARBA" id="ARBA00022840"/>
    </source>
</evidence>
<dbReference type="InterPro" id="IPR014001">
    <property type="entry name" value="Helicase_ATP-bd"/>
</dbReference>
<keyword evidence="1" id="KW-0547">Nucleotide-binding</keyword>
<feature type="compositionally biased region" description="Basic and acidic residues" evidence="5">
    <location>
        <begin position="558"/>
        <end position="568"/>
    </location>
</feature>
<dbReference type="InterPro" id="IPR001650">
    <property type="entry name" value="Helicase_C-like"/>
</dbReference>
<dbReference type="GO" id="GO:0033592">
    <property type="term" value="F:RNA strand annealing activity"/>
    <property type="evidence" value="ECO:0007669"/>
    <property type="project" value="TreeGrafter"/>
</dbReference>
<feature type="compositionally biased region" description="Low complexity" evidence="5">
    <location>
        <begin position="68"/>
        <end position="79"/>
    </location>
</feature>
<dbReference type="GO" id="GO:0009409">
    <property type="term" value="P:response to cold"/>
    <property type="evidence" value="ECO:0007669"/>
    <property type="project" value="TreeGrafter"/>
</dbReference>
<protein>
    <submittedName>
        <fullName evidence="8">DEAD-box ATP-dependent RNA helicase CshC</fullName>
    </submittedName>
</protein>
<feature type="region of interest" description="Disordered" evidence="5">
    <location>
        <begin position="637"/>
        <end position="706"/>
    </location>
</feature>
<dbReference type="Pfam" id="PF00270">
    <property type="entry name" value="DEAD"/>
    <property type="match status" value="1"/>
</dbReference>
<dbReference type="SMART" id="SM00490">
    <property type="entry name" value="HELICc"/>
    <property type="match status" value="1"/>
</dbReference>
<dbReference type="InterPro" id="IPR050547">
    <property type="entry name" value="DEAD_box_RNA_helicases"/>
</dbReference>
<proteinExistence type="predicted"/>
<organism evidence="8 9">
    <name type="scientific">Gracilariopsis chorda</name>
    <dbReference type="NCBI Taxonomy" id="448386"/>
    <lineage>
        <taxon>Eukaryota</taxon>
        <taxon>Rhodophyta</taxon>
        <taxon>Florideophyceae</taxon>
        <taxon>Rhodymeniophycidae</taxon>
        <taxon>Gracilariales</taxon>
        <taxon>Gracilariaceae</taxon>
        <taxon>Gracilariopsis</taxon>
    </lineage>
</organism>
<evidence type="ECO:0000256" key="2">
    <source>
        <dbReference type="ARBA" id="ARBA00022801"/>
    </source>
</evidence>
<dbReference type="EMBL" id="NBIV01000018">
    <property type="protein sequence ID" value="PXF47932.1"/>
    <property type="molecule type" value="Genomic_DNA"/>
</dbReference>
<gene>
    <name evidence="8" type="ORF">BWQ96_02318</name>
</gene>
<keyword evidence="4" id="KW-0067">ATP-binding</keyword>
<evidence type="ECO:0000256" key="1">
    <source>
        <dbReference type="ARBA" id="ARBA00022741"/>
    </source>
</evidence>
<dbReference type="Pfam" id="PF00271">
    <property type="entry name" value="Helicase_C"/>
    <property type="match status" value="1"/>
</dbReference>
<dbReference type="STRING" id="448386.A0A2V3J0J3"/>
<dbReference type="Proteomes" id="UP000247409">
    <property type="component" value="Unassembled WGS sequence"/>
</dbReference>
<dbReference type="Gene3D" id="3.40.50.300">
    <property type="entry name" value="P-loop containing nucleotide triphosphate hydrolases"/>
    <property type="match status" value="2"/>
</dbReference>
<accession>A0A2V3J0J3</accession>
<dbReference type="PROSITE" id="PS51194">
    <property type="entry name" value="HELICASE_CTER"/>
    <property type="match status" value="1"/>
</dbReference>
<evidence type="ECO:0000256" key="5">
    <source>
        <dbReference type="SAM" id="MobiDB-lite"/>
    </source>
</evidence>
<dbReference type="InterPro" id="IPR011545">
    <property type="entry name" value="DEAD/DEAH_box_helicase_dom"/>
</dbReference>
<dbReference type="CDD" id="cd18787">
    <property type="entry name" value="SF2_C_DEAD"/>
    <property type="match status" value="1"/>
</dbReference>
<name>A0A2V3J0J3_9FLOR</name>
<sequence>MLAHDSEGFVQSGFIGARLRSGLSQFEPRICSKKRKPVRYQRLRAVIDMSSHENDVSPKNAEDTHRNTTTTDSVDSSETQDFRGQEGLETEEEWYTITKEISKADEIQSIAVPSSDDGEEPGVLDLGAVDDSSRKILTRNSYAGVVDVDIEEGGLLGPDEDNNDMFCGVGLDALVESEELMENLEKNFTIQTATHVQLAAIPRVADGKDIVIQSHTGSGKTLAFLLPVLDEIDIEQSSLQAVIVVPTRELGMQISRECDRLIEGTDIRNLALIGGANPARQIEKLRKQHPHIVVGTPGRLAELHENRDINFKHLQVLVVDEVDQCLQEVFMKHIVYLIEAVRGAQKVLVSATGDVESVRHFAGSHLQDPILLRVGGSQRIPGTIAHWHYLVPARLRIEALRKLMYSEPVPRRAIVFVDDPRRVDIVTERLHRMKVPAVGLRGNAHKLERAEVLTAFRKGRANLLVTTEVAARGLDVREITHVINLDLPTDGDHYLHRAGRCGRVGAEGHVISITTADKAFVMSRLARELGIEITRMEPRGGTYLPPLDRSKMVKQRRERGTRSDERPTGRVPLKNVSTRARASENGKSFNESVEFLQQAVQQADLNMVEKNILEHAEARGEGLAVFGVTEKRKKIKERTKKDSAKAKVKATLKAKQKAASKTKKTDANDSVSRGRTAEQRRALREKKRLSTNYGERAKSEGWVGNR</sequence>
<feature type="region of interest" description="Disordered" evidence="5">
    <location>
        <begin position="552"/>
        <end position="588"/>
    </location>
</feature>
<feature type="region of interest" description="Disordered" evidence="5">
    <location>
        <begin position="49"/>
        <end position="89"/>
    </location>
</feature>
<dbReference type="PANTHER" id="PTHR47963:SF7">
    <property type="entry name" value="ATP-DEPENDENT RNA HELICASE YFML-RELATED"/>
    <property type="match status" value="1"/>
</dbReference>
<feature type="domain" description="Helicase ATP-binding" evidence="6">
    <location>
        <begin position="201"/>
        <end position="371"/>
    </location>
</feature>